<dbReference type="InterPro" id="IPR050438">
    <property type="entry name" value="LMW_PTPase"/>
</dbReference>
<protein>
    <submittedName>
        <fullName evidence="6">Low molecular weight protein arginine phosphatase</fullName>
    </submittedName>
</protein>
<dbReference type="OrthoDB" id="9784339at2"/>
<feature type="active site" description="Nucleophile" evidence="4">
    <location>
        <position position="15"/>
    </location>
</feature>
<dbReference type="SUPFAM" id="SSF52788">
    <property type="entry name" value="Phosphotyrosine protein phosphatases I"/>
    <property type="match status" value="1"/>
</dbReference>
<feature type="active site" description="Proton donor" evidence="4">
    <location>
        <position position="130"/>
    </location>
</feature>
<sequence>MSTQSQGQFTLLFVCTGNTCRSPMAQAIASTLLEEKGKSETIKVLSAGTFAWNNSPASLQARQVMLNQGLNIENHKATSITEEQLHKADLVLTMTENQKHLLLEMASDEVTKNKIFTFKEYSGDQGDVVDPFGQDEQVYYECSKELRAIIITALNKLPA</sequence>
<dbReference type="RefSeq" id="WP_151618824.1">
    <property type="nucleotide sequence ID" value="NZ_WBXO01000002.1"/>
</dbReference>
<dbReference type="Proteomes" id="UP000468766">
    <property type="component" value="Unassembled WGS sequence"/>
</dbReference>
<feature type="domain" description="Phosphotyrosine protein phosphatase I" evidence="5">
    <location>
        <begin position="9"/>
        <end position="156"/>
    </location>
</feature>
<proteinExistence type="inferred from homology"/>
<evidence type="ECO:0000256" key="4">
    <source>
        <dbReference type="PIRSR" id="PIRSR617867-1"/>
    </source>
</evidence>
<feature type="active site" evidence="4">
    <location>
        <position position="21"/>
    </location>
</feature>
<dbReference type="PANTHER" id="PTHR11717">
    <property type="entry name" value="LOW MOLECULAR WEIGHT PROTEIN TYROSINE PHOSPHATASE"/>
    <property type="match status" value="1"/>
</dbReference>
<dbReference type="EMBL" id="WBXO01000002">
    <property type="protein sequence ID" value="KAB2953816.1"/>
    <property type="molecule type" value="Genomic_DNA"/>
</dbReference>
<evidence type="ECO:0000313" key="7">
    <source>
        <dbReference type="Proteomes" id="UP000468766"/>
    </source>
</evidence>
<comment type="caution">
    <text evidence="6">The sequence shown here is derived from an EMBL/GenBank/DDBJ whole genome shotgun (WGS) entry which is preliminary data.</text>
</comment>
<dbReference type="InterPro" id="IPR036196">
    <property type="entry name" value="Ptyr_pPase_sf"/>
</dbReference>
<reference evidence="6 7" key="1">
    <citation type="submission" date="2019-10" db="EMBL/GenBank/DDBJ databases">
        <title>Whole-genome sequence of the extremophile Heliorestis acidaminivorans DSM 24790.</title>
        <authorList>
            <person name="Kyndt J.A."/>
            <person name="Meyer T.E."/>
        </authorList>
    </citation>
    <scope>NUCLEOTIDE SEQUENCE [LARGE SCALE GENOMIC DNA]</scope>
    <source>
        <strain evidence="6 7">DSM 24790</strain>
    </source>
</reference>
<evidence type="ECO:0000256" key="3">
    <source>
        <dbReference type="ARBA" id="ARBA00022912"/>
    </source>
</evidence>
<dbReference type="SMART" id="SM00226">
    <property type="entry name" value="LMWPc"/>
    <property type="match status" value="1"/>
</dbReference>
<keyword evidence="2" id="KW-0378">Hydrolase</keyword>
<keyword evidence="3" id="KW-0904">Protein phosphatase</keyword>
<dbReference type="GO" id="GO:0004725">
    <property type="term" value="F:protein tyrosine phosphatase activity"/>
    <property type="evidence" value="ECO:0007669"/>
    <property type="project" value="InterPro"/>
</dbReference>
<dbReference type="Pfam" id="PF01451">
    <property type="entry name" value="LMWPc"/>
    <property type="match status" value="1"/>
</dbReference>
<dbReference type="InterPro" id="IPR017867">
    <property type="entry name" value="Tyr_phospatase_low_mol_wt"/>
</dbReference>
<dbReference type="PANTHER" id="PTHR11717:SF31">
    <property type="entry name" value="LOW MOLECULAR WEIGHT PROTEIN-TYROSINE-PHOSPHATASE ETP-RELATED"/>
    <property type="match status" value="1"/>
</dbReference>
<organism evidence="6 7">
    <name type="scientific">Heliorestis acidaminivorans</name>
    <dbReference type="NCBI Taxonomy" id="553427"/>
    <lineage>
        <taxon>Bacteria</taxon>
        <taxon>Bacillati</taxon>
        <taxon>Bacillota</taxon>
        <taxon>Clostridia</taxon>
        <taxon>Eubacteriales</taxon>
        <taxon>Heliobacteriaceae</taxon>
        <taxon>Heliorestis</taxon>
    </lineage>
</organism>
<evidence type="ECO:0000256" key="2">
    <source>
        <dbReference type="ARBA" id="ARBA00022801"/>
    </source>
</evidence>
<dbReference type="PRINTS" id="PR00719">
    <property type="entry name" value="LMWPTPASE"/>
</dbReference>
<evidence type="ECO:0000259" key="5">
    <source>
        <dbReference type="SMART" id="SM00226"/>
    </source>
</evidence>
<dbReference type="InterPro" id="IPR023485">
    <property type="entry name" value="Ptyr_pPase"/>
</dbReference>
<keyword evidence="7" id="KW-1185">Reference proteome</keyword>
<gene>
    <name evidence="6" type="ORF">F9B85_04160</name>
</gene>
<accession>A0A6I0EZ75</accession>
<evidence type="ECO:0000256" key="1">
    <source>
        <dbReference type="ARBA" id="ARBA00011063"/>
    </source>
</evidence>
<evidence type="ECO:0000313" key="6">
    <source>
        <dbReference type="EMBL" id="KAB2953816.1"/>
    </source>
</evidence>
<dbReference type="AlphaFoldDB" id="A0A6I0EZ75"/>
<name>A0A6I0EZ75_9FIRM</name>
<dbReference type="Gene3D" id="3.40.50.2300">
    <property type="match status" value="1"/>
</dbReference>
<dbReference type="CDD" id="cd16344">
    <property type="entry name" value="LMWPAP"/>
    <property type="match status" value="1"/>
</dbReference>
<comment type="similarity">
    <text evidence="1">Belongs to the low molecular weight phosphotyrosine protein phosphatase family.</text>
</comment>